<evidence type="ECO:0000256" key="9">
    <source>
        <dbReference type="ARBA" id="ARBA00023012"/>
    </source>
</evidence>
<comment type="subcellular location">
    <subcellularLocation>
        <location evidence="2">Membrane</location>
        <topology evidence="2">Multi-pass membrane protein</topology>
    </subcellularLocation>
</comment>
<evidence type="ECO:0000256" key="2">
    <source>
        <dbReference type="ARBA" id="ARBA00004141"/>
    </source>
</evidence>
<feature type="transmembrane region" description="Helical" evidence="12">
    <location>
        <begin position="133"/>
        <end position="154"/>
    </location>
</feature>
<proteinExistence type="predicted"/>
<dbReference type="STRING" id="926566.Terro_2703"/>
<dbReference type="HOGENOM" id="CLU_000445_89_6_0"/>
<dbReference type="KEGG" id="trs:Terro_2703"/>
<dbReference type="Gene3D" id="1.10.287.130">
    <property type="match status" value="1"/>
</dbReference>
<keyword evidence="16" id="KW-1185">Reference proteome</keyword>
<evidence type="ECO:0000256" key="6">
    <source>
        <dbReference type="ARBA" id="ARBA00022692"/>
    </source>
</evidence>
<feature type="transmembrane region" description="Helical" evidence="12">
    <location>
        <begin position="15"/>
        <end position="38"/>
    </location>
</feature>
<evidence type="ECO:0000256" key="3">
    <source>
        <dbReference type="ARBA" id="ARBA00012438"/>
    </source>
</evidence>
<keyword evidence="8 12" id="KW-1133">Transmembrane helix</keyword>
<dbReference type="SUPFAM" id="SSF158472">
    <property type="entry name" value="HAMP domain-like"/>
    <property type="match status" value="1"/>
</dbReference>
<dbReference type="CDD" id="cd06225">
    <property type="entry name" value="HAMP"/>
    <property type="match status" value="1"/>
</dbReference>
<dbReference type="InterPro" id="IPR036097">
    <property type="entry name" value="HisK_dim/P_sf"/>
</dbReference>
<comment type="catalytic activity">
    <reaction evidence="1">
        <text>ATP + protein L-histidine = ADP + protein N-phospho-L-histidine.</text>
        <dbReference type="EC" id="2.7.13.3"/>
    </reaction>
</comment>
<protein>
    <recommendedName>
        <fullName evidence="3">histidine kinase</fullName>
        <ecNumber evidence="3">2.7.13.3</ecNumber>
    </recommendedName>
</protein>
<dbReference type="RefSeq" id="WP_014786204.1">
    <property type="nucleotide sequence ID" value="NC_018014.1"/>
</dbReference>
<dbReference type="InterPro" id="IPR050428">
    <property type="entry name" value="TCS_sensor_his_kinase"/>
</dbReference>
<evidence type="ECO:0000256" key="1">
    <source>
        <dbReference type="ARBA" id="ARBA00000085"/>
    </source>
</evidence>
<evidence type="ECO:0000256" key="8">
    <source>
        <dbReference type="ARBA" id="ARBA00022989"/>
    </source>
</evidence>
<name>I3ZI72_TERRK</name>
<keyword evidence="9" id="KW-0902">Two-component regulatory system</keyword>
<dbReference type="Pfam" id="PF00512">
    <property type="entry name" value="HisKA"/>
    <property type="match status" value="1"/>
</dbReference>
<dbReference type="InterPro" id="IPR004358">
    <property type="entry name" value="Sig_transdc_His_kin-like_C"/>
</dbReference>
<feature type="domain" description="Histidine kinase" evidence="13">
    <location>
        <begin position="251"/>
        <end position="471"/>
    </location>
</feature>
<feature type="coiled-coil region" evidence="11">
    <location>
        <begin position="270"/>
        <end position="297"/>
    </location>
</feature>
<dbReference type="GO" id="GO:0000155">
    <property type="term" value="F:phosphorelay sensor kinase activity"/>
    <property type="evidence" value="ECO:0007669"/>
    <property type="project" value="InterPro"/>
</dbReference>
<dbReference type="SUPFAM" id="SSF55874">
    <property type="entry name" value="ATPase domain of HSP90 chaperone/DNA topoisomerase II/histidine kinase"/>
    <property type="match status" value="1"/>
</dbReference>
<dbReference type="InterPro" id="IPR005467">
    <property type="entry name" value="His_kinase_dom"/>
</dbReference>
<dbReference type="EC" id="2.7.13.3" evidence="3"/>
<evidence type="ECO:0000313" key="15">
    <source>
        <dbReference type="EMBL" id="AFL88940.1"/>
    </source>
</evidence>
<dbReference type="SMART" id="SM00304">
    <property type="entry name" value="HAMP"/>
    <property type="match status" value="1"/>
</dbReference>
<keyword evidence="5" id="KW-0808">Transferase</keyword>
<dbReference type="PANTHER" id="PTHR45436">
    <property type="entry name" value="SENSOR HISTIDINE KINASE YKOH"/>
    <property type="match status" value="1"/>
</dbReference>
<dbReference type="CDD" id="cd00082">
    <property type="entry name" value="HisKA"/>
    <property type="match status" value="1"/>
</dbReference>
<dbReference type="Gene3D" id="3.30.565.10">
    <property type="entry name" value="Histidine kinase-like ATPase, C-terminal domain"/>
    <property type="match status" value="1"/>
</dbReference>
<dbReference type="CDD" id="cd00075">
    <property type="entry name" value="HATPase"/>
    <property type="match status" value="1"/>
</dbReference>
<accession>I3ZI72</accession>
<evidence type="ECO:0000313" key="16">
    <source>
        <dbReference type="Proteomes" id="UP000006056"/>
    </source>
</evidence>
<dbReference type="GO" id="GO:0005886">
    <property type="term" value="C:plasma membrane"/>
    <property type="evidence" value="ECO:0007669"/>
    <property type="project" value="TreeGrafter"/>
</dbReference>
<evidence type="ECO:0000259" key="13">
    <source>
        <dbReference type="PROSITE" id="PS50109"/>
    </source>
</evidence>
<dbReference type="Pfam" id="PF00672">
    <property type="entry name" value="HAMP"/>
    <property type="match status" value="1"/>
</dbReference>
<evidence type="ECO:0000256" key="5">
    <source>
        <dbReference type="ARBA" id="ARBA00022679"/>
    </source>
</evidence>
<dbReference type="SUPFAM" id="SSF47384">
    <property type="entry name" value="Homodimeric domain of signal transducing histidine kinase"/>
    <property type="match status" value="1"/>
</dbReference>
<feature type="transmembrane region" description="Helical" evidence="12">
    <location>
        <begin position="166"/>
        <end position="189"/>
    </location>
</feature>
<dbReference type="InterPro" id="IPR036890">
    <property type="entry name" value="HATPase_C_sf"/>
</dbReference>
<evidence type="ECO:0000256" key="7">
    <source>
        <dbReference type="ARBA" id="ARBA00022777"/>
    </source>
</evidence>
<dbReference type="AlphaFoldDB" id="I3ZI72"/>
<dbReference type="eggNOG" id="COG2205">
    <property type="taxonomic scope" value="Bacteria"/>
</dbReference>
<keyword evidence="11" id="KW-0175">Coiled coil</keyword>
<evidence type="ECO:0000259" key="14">
    <source>
        <dbReference type="PROSITE" id="PS50885"/>
    </source>
</evidence>
<dbReference type="SMART" id="SM00388">
    <property type="entry name" value="HisKA"/>
    <property type="match status" value="1"/>
</dbReference>
<evidence type="ECO:0000256" key="4">
    <source>
        <dbReference type="ARBA" id="ARBA00022553"/>
    </source>
</evidence>
<keyword evidence="10 12" id="KW-0472">Membrane</keyword>
<evidence type="ECO:0000256" key="11">
    <source>
        <dbReference type="SAM" id="Coils"/>
    </source>
</evidence>
<dbReference type="Pfam" id="PF02518">
    <property type="entry name" value="HATPase_c"/>
    <property type="match status" value="1"/>
</dbReference>
<gene>
    <name evidence="15" type="ordered locus">Terro_2703</name>
</gene>
<dbReference type="InterPro" id="IPR003661">
    <property type="entry name" value="HisK_dim/P_dom"/>
</dbReference>
<dbReference type="PROSITE" id="PS50109">
    <property type="entry name" value="HIS_KIN"/>
    <property type="match status" value="1"/>
</dbReference>
<dbReference type="InterPro" id="IPR003594">
    <property type="entry name" value="HATPase_dom"/>
</dbReference>
<dbReference type="EMBL" id="CP003379">
    <property type="protein sequence ID" value="AFL88940.1"/>
    <property type="molecule type" value="Genomic_DNA"/>
</dbReference>
<dbReference type="PRINTS" id="PR00344">
    <property type="entry name" value="BCTRLSENSOR"/>
</dbReference>
<dbReference type="InterPro" id="IPR003660">
    <property type="entry name" value="HAMP_dom"/>
</dbReference>
<dbReference type="Proteomes" id="UP000006056">
    <property type="component" value="Chromosome"/>
</dbReference>
<feature type="domain" description="HAMP" evidence="14">
    <location>
        <begin position="190"/>
        <end position="243"/>
    </location>
</feature>
<keyword evidence="7 15" id="KW-0418">Kinase</keyword>
<dbReference type="Gene3D" id="6.10.340.10">
    <property type="match status" value="1"/>
</dbReference>
<sequence>MRLGRPASIRARLTFWYVGVLAAMLLVYAVIVFVFQYATLTNQIFHDEVQDIVTVEGLLYFDGHGTLQLRQDYYSRPQSHLLVDRMMEVRDLSGNTLYSSPTLRGLSLGGPSQPNEGDAGFNEHITRLADGSYAFVISHVHGMGGRMVLIRLGYSLAPLRDRMVQFLFILLIAFSLVLAAAAAAGQFIAKRALLPLELMSARAASITAHNLSDRLVIQNAEDELGHMALVFNHLLERLEQSFQQLQRFTADAAHELRTPLASLRAVGEVALQKEENIESYREALSSILEETNRLNETVDSLLLLARTEANFGTEDAEVFAIGEPVREILNLLGVLLEDRRIRIETAGVYESRTRVRASRGLLRVALMNVLHNALKFSAEDAALRITYHHLSAEDCVQLVVEDEGPGIDPSEHERIFERFFRGHQQPRQGENGTGLGLPIARLIIERSGGTIRFDKTATAGARCIIRLPAYAD</sequence>
<keyword evidence="6 12" id="KW-0812">Transmembrane</keyword>
<evidence type="ECO:0000256" key="10">
    <source>
        <dbReference type="ARBA" id="ARBA00023136"/>
    </source>
</evidence>
<dbReference type="SMART" id="SM00387">
    <property type="entry name" value="HATPase_c"/>
    <property type="match status" value="1"/>
</dbReference>
<keyword evidence="4" id="KW-0597">Phosphoprotein</keyword>
<organism evidence="15 16">
    <name type="scientific">Terriglobus roseus (strain DSM 18391 / NRRL B-41598 / KBS 63)</name>
    <dbReference type="NCBI Taxonomy" id="926566"/>
    <lineage>
        <taxon>Bacteria</taxon>
        <taxon>Pseudomonadati</taxon>
        <taxon>Acidobacteriota</taxon>
        <taxon>Terriglobia</taxon>
        <taxon>Terriglobales</taxon>
        <taxon>Acidobacteriaceae</taxon>
        <taxon>Terriglobus</taxon>
    </lineage>
</organism>
<dbReference type="PROSITE" id="PS50885">
    <property type="entry name" value="HAMP"/>
    <property type="match status" value="1"/>
</dbReference>
<dbReference type="PANTHER" id="PTHR45436:SF15">
    <property type="entry name" value="SENSOR HISTIDINE KINASE CUSS"/>
    <property type="match status" value="1"/>
</dbReference>
<reference evidence="15 16" key="1">
    <citation type="submission" date="2012-06" db="EMBL/GenBank/DDBJ databases">
        <title>Complete genome of Terriglobus roseus DSM 18391.</title>
        <authorList>
            <consortium name="US DOE Joint Genome Institute (JGI-PGF)"/>
            <person name="Lucas S."/>
            <person name="Copeland A."/>
            <person name="Lapidus A."/>
            <person name="Glavina del Rio T."/>
            <person name="Dalin E."/>
            <person name="Tice H."/>
            <person name="Bruce D."/>
            <person name="Goodwin L."/>
            <person name="Pitluck S."/>
            <person name="Peters L."/>
            <person name="Mikhailova N."/>
            <person name="Munk A.C.C."/>
            <person name="Kyrpides N."/>
            <person name="Mavromatis K."/>
            <person name="Ivanova N."/>
            <person name="Brettin T."/>
            <person name="Detter J.C."/>
            <person name="Han C."/>
            <person name="Larimer F."/>
            <person name="Land M."/>
            <person name="Hauser L."/>
            <person name="Markowitz V."/>
            <person name="Cheng J.-F."/>
            <person name="Hugenholtz P."/>
            <person name="Woyke T."/>
            <person name="Wu D."/>
            <person name="Brambilla E."/>
            <person name="Klenk H.-P."/>
            <person name="Eisen J.A."/>
        </authorList>
    </citation>
    <scope>NUCLEOTIDE SEQUENCE [LARGE SCALE GENOMIC DNA]</scope>
    <source>
        <strain evidence="16">DSM 18391 / NRRL B-41598 / KBS 63</strain>
    </source>
</reference>
<evidence type="ECO:0000256" key="12">
    <source>
        <dbReference type="SAM" id="Phobius"/>
    </source>
</evidence>